<dbReference type="EMBL" id="LR999451">
    <property type="protein sequence ID" value="CAE5959975.1"/>
    <property type="molecule type" value="Genomic_DNA"/>
</dbReference>
<evidence type="ECO:0000256" key="5">
    <source>
        <dbReference type="SAM" id="MobiDB-lite"/>
    </source>
</evidence>
<dbReference type="InterPro" id="IPR027417">
    <property type="entry name" value="P-loop_NTPase"/>
</dbReference>
<comment type="function">
    <text evidence="4">May be involved in cooperative interactions with calmodulins or calmodulin-like proteins. Recruits calmodulin proteins to microtubules, thus being a potential scaffold in cellular signaling and trafficking. May associate with nucleic acids and regulate gene expression at the transcriptional or post-transcriptional level.</text>
</comment>
<organism evidence="7 8">
    <name type="scientific">Arabidopsis arenosa</name>
    <name type="common">Sand rock-cress</name>
    <name type="synonym">Cardaminopsis arenosa</name>
    <dbReference type="NCBI Taxonomy" id="38785"/>
    <lineage>
        <taxon>Eukaryota</taxon>
        <taxon>Viridiplantae</taxon>
        <taxon>Streptophyta</taxon>
        <taxon>Embryophyta</taxon>
        <taxon>Tracheophyta</taxon>
        <taxon>Spermatophyta</taxon>
        <taxon>Magnoliopsida</taxon>
        <taxon>eudicotyledons</taxon>
        <taxon>Gunneridae</taxon>
        <taxon>Pentapetalae</taxon>
        <taxon>rosids</taxon>
        <taxon>malvids</taxon>
        <taxon>Brassicales</taxon>
        <taxon>Brassicaceae</taxon>
        <taxon>Camelineae</taxon>
        <taxon>Arabidopsis</taxon>
    </lineage>
</organism>
<evidence type="ECO:0000313" key="8">
    <source>
        <dbReference type="Proteomes" id="UP000682877"/>
    </source>
</evidence>
<evidence type="ECO:0000313" key="7">
    <source>
        <dbReference type="EMBL" id="CAE5959975.1"/>
    </source>
</evidence>
<comment type="subunit">
    <text evidence="3">Binds to multiple calmodulin (CaM) in the presence of Ca(2+) and CaM-like proteins.</text>
</comment>
<dbReference type="SMART" id="SM00015">
    <property type="entry name" value="IQ"/>
    <property type="match status" value="2"/>
</dbReference>
<evidence type="ECO:0000256" key="1">
    <source>
        <dbReference type="ARBA" id="ARBA00022860"/>
    </source>
</evidence>
<keyword evidence="8" id="KW-1185">Reference proteome</keyword>
<proteinExistence type="inferred from homology"/>
<reference evidence="7" key="1">
    <citation type="submission" date="2021-01" db="EMBL/GenBank/DDBJ databases">
        <authorList>
            <person name="Bezrukov I."/>
        </authorList>
    </citation>
    <scope>NUCLEOTIDE SEQUENCE</scope>
</reference>
<evidence type="ECO:0000259" key="6">
    <source>
        <dbReference type="Pfam" id="PF13178"/>
    </source>
</evidence>
<sequence length="356" mass="40130">MGRAVRWFKGFFGMKKSKERSHVSGGDSDKGGDHSGDFNVPRDSVWLGAFVTDTEKEQNKNAIAVATATATAAEAAVSAAEAAAAVVRLTSEGRAGDMISTREERWAAVKIQKVFRGSLARKALRALKGIVKLQALVRGYLVRKRAAAMLQRIQTLIRVQTAMRSKRINRCLNKEYNNMFQPRQSLDKFDEAACDERRPKIVEMDDTYMRRSSSRSKSRQVHNIVAMSDYEDDFVYKANDVELSFSDEKWKFATAQNTPRFSHHHSANNRYYVMQSPAKSVCGNTLCDYGRSVSTPGYMEKTKSFKAKVRSHSAPRQRSERKRLSLDEVMASKSSVSSVTMLQQLPPRYSCSYDPF</sequence>
<dbReference type="Pfam" id="PF00612">
    <property type="entry name" value="IQ"/>
    <property type="match status" value="2"/>
</dbReference>
<dbReference type="Gene3D" id="1.20.5.190">
    <property type="match status" value="1"/>
</dbReference>
<dbReference type="PROSITE" id="PS50096">
    <property type="entry name" value="IQ"/>
    <property type="match status" value="2"/>
</dbReference>
<evidence type="ECO:0000256" key="4">
    <source>
        <dbReference type="ARBA" id="ARBA00045534"/>
    </source>
</evidence>
<protein>
    <recommendedName>
        <fullName evidence="6">DUF4005 domain-containing protein</fullName>
    </recommendedName>
</protein>
<dbReference type="InterPro" id="IPR025064">
    <property type="entry name" value="DUF4005"/>
</dbReference>
<feature type="compositionally biased region" description="Basic and acidic residues" evidence="5">
    <location>
        <begin position="27"/>
        <end position="36"/>
    </location>
</feature>
<dbReference type="Proteomes" id="UP000682877">
    <property type="component" value="Chromosome 1"/>
</dbReference>
<dbReference type="SUPFAM" id="SSF52540">
    <property type="entry name" value="P-loop containing nucleoside triphosphate hydrolases"/>
    <property type="match status" value="1"/>
</dbReference>
<dbReference type="AlphaFoldDB" id="A0A8S1ZJJ5"/>
<dbReference type="Pfam" id="PF13178">
    <property type="entry name" value="DUF4005"/>
    <property type="match status" value="1"/>
</dbReference>
<feature type="domain" description="DUF4005" evidence="6">
    <location>
        <begin position="258"/>
        <end position="337"/>
    </location>
</feature>
<keyword evidence="1" id="KW-0112">Calmodulin-binding</keyword>
<feature type="region of interest" description="Disordered" evidence="5">
    <location>
        <begin position="19"/>
        <end position="39"/>
    </location>
</feature>
<dbReference type="GO" id="GO:0005516">
    <property type="term" value="F:calmodulin binding"/>
    <property type="evidence" value="ECO:0007669"/>
    <property type="project" value="UniProtKB-KW"/>
</dbReference>
<name>A0A8S1ZJJ5_ARAAE</name>
<dbReference type="PANTHER" id="PTHR32295:SF153">
    <property type="entry name" value="PROTEIN IQ-DOMAIN 27"/>
    <property type="match status" value="1"/>
</dbReference>
<dbReference type="InterPro" id="IPR000048">
    <property type="entry name" value="IQ_motif_EF-hand-BS"/>
</dbReference>
<accession>A0A8S1ZJJ5</accession>
<dbReference type="CDD" id="cd23767">
    <property type="entry name" value="IQCD"/>
    <property type="match status" value="1"/>
</dbReference>
<evidence type="ECO:0000256" key="3">
    <source>
        <dbReference type="ARBA" id="ARBA00024378"/>
    </source>
</evidence>
<dbReference type="PANTHER" id="PTHR32295">
    <property type="entry name" value="IQ-DOMAIN 5-RELATED"/>
    <property type="match status" value="1"/>
</dbReference>
<evidence type="ECO:0000256" key="2">
    <source>
        <dbReference type="ARBA" id="ARBA00024341"/>
    </source>
</evidence>
<comment type="similarity">
    <text evidence="2">Belongs to the IQD family.</text>
</comment>
<gene>
    <name evidence="7" type="ORF">AARE701A_LOCUS3445</name>
</gene>